<reference evidence="1 2" key="2">
    <citation type="journal article" date="2022" name="Mol. Ecol. Resour.">
        <title>The genomes of chicory, endive, great burdock and yacon provide insights into Asteraceae paleo-polyploidization history and plant inulin production.</title>
        <authorList>
            <person name="Fan W."/>
            <person name="Wang S."/>
            <person name="Wang H."/>
            <person name="Wang A."/>
            <person name="Jiang F."/>
            <person name="Liu H."/>
            <person name="Zhao H."/>
            <person name="Xu D."/>
            <person name="Zhang Y."/>
        </authorList>
    </citation>
    <scope>NUCLEOTIDE SEQUENCE [LARGE SCALE GENOMIC DNA]</scope>
    <source>
        <strain evidence="2">cv. Punajuju</strain>
        <tissue evidence="1">Leaves</tissue>
    </source>
</reference>
<dbReference type="EMBL" id="CM042009">
    <property type="protein sequence ID" value="KAI3789393.1"/>
    <property type="molecule type" value="Genomic_DNA"/>
</dbReference>
<protein>
    <submittedName>
        <fullName evidence="1">Uncharacterized protein</fullName>
    </submittedName>
</protein>
<accession>A0ACB9H234</accession>
<keyword evidence="2" id="KW-1185">Reference proteome</keyword>
<name>A0ACB9H234_CICIN</name>
<dbReference type="Proteomes" id="UP001055811">
    <property type="component" value="Linkage Group LG01"/>
</dbReference>
<reference evidence="2" key="1">
    <citation type="journal article" date="2022" name="Mol. Ecol. Resour.">
        <title>The genomes of chicory, endive, great burdock and yacon provide insights into Asteraceae palaeo-polyploidization history and plant inulin production.</title>
        <authorList>
            <person name="Fan W."/>
            <person name="Wang S."/>
            <person name="Wang H."/>
            <person name="Wang A."/>
            <person name="Jiang F."/>
            <person name="Liu H."/>
            <person name="Zhao H."/>
            <person name="Xu D."/>
            <person name="Zhang Y."/>
        </authorList>
    </citation>
    <scope>NUCLEOTIDE SEQUENCE [LARGE SCALE GENOMIC DNA]</scope>
    <source>
        <strain evidence="2">cv. Punajuju</strain>
    </source>
</reference>
<gene>
    <name evidence="1" type="ORF">L2E82_02186</name>
</gene>
<organism evidence="1 2">
    <name type="scientific">Cichorium intybus</name>
    <name type="common">Chicory</name>
    <dbReference type="NCBI Taxonomy" id="13427"/>
    <lineage>
        <taxon>Eukaryota</taxon>
        <taxon>Viridiplantae</taxon>
        <taxon>Streptophyta</taxon>
        <taxon>Embryophyta</taxon>
        <taxon>Tracheophyta</taxon>
        <taxon>Spermatophyta</taxon>
        <taxon>Magnoliopsida</taxon>
        <taxon>eudicotyledons</taxon>
        <taxon>Gunneridae</taxon>
        <taxon>Pentapetalae</taxon>
        <taxon>asterids</taxon>
        <taxon>campanulids</taxon>
        <taxon>Asterales</taxon>
        <taxon>Asteraceae</taxon>
        <taxon>Cichorioideae</taxon>
        <taxon>Cichorieae</taxon>
        <taxon>Cichoriinae</taxon>
        <taxon>Cichorium</taxon>
    </lineage>
</organism>
<sequence>MWLNLNDPGPSVELDENSNGVSLIASVSKHKAGGEGGDEEVRLRKMKAVGLMGILVHSKGYLTEKCNGLFRPPRPPAYL</sequence>
<proteinExistence type="predicted"/>
<comment type="caution">
    <text evidence="1">The sequence shown here is derived from an EMBL/GenBank/DDBJ whole genome shotgun (WGS) entry which is preliminary data.</text>
</comment>
<evidence type="ECO:0000313" key="1">
    <source>
        <dbReference type="EMBL" id="KAI3789393.1"/>
    </source>
</evidence>
<evidence type="ECO:0000313" key="2">
    <source>
        <dbReference type="Proteomes" id="UP001055811"/>
    </source>
</evidence>